<sequence length="532" mass="61216">MTVLLAFCMFVAALANPDDQIEKYSEKVNTYQVEVPGKDPITIIETLDDNKKKDGSYDITEDDVNVKNLMTHIIHDVGSNRPRCYGPSCQNGFNGEEGPQDGNEDFEVDQEKLKNYRDFSKERLQAINALAAKLKKEKIKADRFNYMENEEDEDEDNGKVYTTWNRLKVKQHKHPYDDKDGWVTLEPVAWSTSKISKWKPNVKKQKPNHWNEDDNRFPSDDRYTSYQDHQDVANDYSYTQKRPTLNRPGYINNKLHVMSTPEYESEVPSKPSWNKLHQTSYPSSWSPDEGRRPNKPHNCDNNDDNNNNEDNPYYGISDSLLTDNRPSHFPYEYEALHQATIQKRPYRRPTQVVYAGSPDLDTDRGSRPPHGDGQWVLLSTTKGYRNKKRQRSMNLNTPEDEHNDYVTSHQAVSLTVLPVDNAHTNMTTSHGGLLEVEKSFETVEESKQAMDKVHDLDVAPSEHRPVKTKVIRRKVAANVTPDSSTILAAVGAGMVPATMAMVVPMMLGKRRRRRTVEAANFSNFDNFFYKYR</sequence>
<evidence type="ECO:0000256" key="1">
    <source>
        <dbReference type="SAM" id="MobiDB-lite"/>
    </source>
</evidence>
<evidence type="ECO:0000256" key="3">
    <source>
        <dbReference type="SAM" id="SignalP"/>
    </source>
</evidence>
<feature type="region of interest" description="Disordered" evidence="1">
    <location>
        <begin position="200"/>
        <end position="224"/>
    </location>
</feature>
<dbReference type="EMBL" id="OU893350">
    <property type="protein sequence ID" value="CAG9788101.1"/>
    <property type="molecule type" value="Genomic_DNA"/>
</dbReference>
<feature type="compositionally biased region" description="Basic and acidic residues" evidence="1">
    <location>
        <begin position="209"/>
        <end position="224"/>
    </location>
</feature>
<keyword evidence="3" id="KW-0732">Signal</keyword>
<reference evidence="4" key="2">
    <citation type="submission" date="2022-10" db="EMBL/GenBank/DDBJ databases">
        <authorList>
            <consortium name="ENA_rothamsted_submissions"/>
            <consortium name="culmorum"/>
            <person name="King R."/>
        </authorList>
    </citation>
    <scope>NUCLEOTIDE SEQUENCE</scope>
</reference>
<feature type="signal peptide" evidence="3">
    <location>
        <begin position="1"/>
        <end position="15"/>
    </location>
</feature>
<evidence type="ECO:0000313" key="4">
    <source>
        <dbReference type="EMBL" id="CAG9788101.1"/>
    </source>
</evidence>
<feature type="transmembrane region" description="Helical" evidence="2">
    <location>
        <begin position="486"/>
        <end position="507"/>
    </location>
</feature>
<keyword evidence="2" id="KW-0812">Transmembrane</keyword>
<feature type="compositionally biased region" description="Polar residues" evidence="1">
    <location>
        <begin position="271"/>
        <end position="286"/>
    </location>
</feature>
<keyword evidence="2" id="KW-1133">Transmembrane helix</keyword>
<dbReference type="AlphaFoldDB" id="A0A9N9R2L4"/>
<keyword evidence="5" id="KW-1185">Reference proteome</keyword>
<dbReference type="Proteomes" id="UP001153714">
    <property type="component" value="Chromosome 19"/>
</dbReference>
<evidence type="ECO:0000256" key="2">
    <source>
        <dbReference type="SAM" id="Phobius"/>
    </source>
</evidence>
<proteinExistence type="predicted"/>
<accession>A0A9N9R2L4</accession>
<dbReference type="OrthoDB" id="8185211at2759"/>
<keyword evidence="2" id="KW-0472">Membrane</keyword>
<reference evidence="4" key="1">
    <citation type="submission" date="2021-12" db="EMBL/GenBank/DDBJ databases">
        <authorList>
            <person name="King R."/>
        </authorList>
    </citation>
    <scope>NUCLEOTIDE SEQUENCE</scope>
</reference>
<name>A0A9N9R2L4_9NEOP</name>
<feature type="region of interest" description="Disordered" evidence="1">
    <location>
        <begin position="262"/>
        <end position="321"/>
    </location>
</feature>
<feature type="compositionally biased region" description="Basic and acidic residues" evidence="1">
    <location>
        <begin position="288"/>
        <end position="300"/>
    </location>
</feature>
<evidence type="ECO:0000313" key="5">
    <source>
        <dbReference type="Proteomes" id="UP001153714"/>
    </source>
</evidence>
<gene>
    <name evidence="4" type="ORF">DIATSA_LOCUS5937</name>
</gene>
<protein>
    <submittedName>
        <fullName evidence="4">Uncharacterized protein</fullName>
    </submittedName>
</protein>
<feature type="chain" id="PRO_5040202828" evidence="3">
    <location>
        <begin position="16"/>
        <end position="532"/>
    </location>
</feature>
<organism evidence="4 5">
    <name type="scientific">Diatraea saccharalis</name>
    <name type="common">sugarcane borer</name>
    <dbReference type="NCBI Taxonomy" id="40085"/>
    <lineage>
        <taxon>Eukaryota</taxon>
        <taxon>Metazoa</taxon>
        <taxon>Ecdysozoa</taxon>
        <taxon>Arthropoda</taxon>
        <taxon>Hexapoda</taxon>
        <taxon>Insecta</taxon>
        <taxon>Pterygota</taxon>
        <taxon>Neoptera</taxon>
        <taxon>Endopterygota</taxon>
        <taxon>Lepidoptera</taxon>
        <taxon>Glossata</taxon>
        <taxon>Ditrysia</taxon>
        <taxon>Pyraloidea</taxon>
        <taxon>Crambidae</taxon>
        <taxon>Crambinae</taxon>
        <taxon>Diatraea</taxon>
    </lineage>
</organism>